<accession>A0ABS4K9T6</accession>
<dbReference type="Proteomes" id="UP001519306">
    <property type="component" value="Unassembled WGS sequence"/>
</dbReference>
<dbReference type="NCBIfam" id="TIGR01595">
    <property type="entry name" value="cas_CT1132"/>
    <property type="match status" value="1"/>
</dbReference>
<dbReference type="Pfam" id="PF05107">
    <property type="entry name" value="Cas_Cas7"/>
    <property type="match status" value="1"/>
</dbReference>
<reference evidence="1 2" key="1">
    <citation type="submission" date="2021-03" db="EMBL/GenBank/DDBJ databases">
        <title>Genomic Encyclopedia of Type Strains, Phase IV (KMG-IV): sequencing the most valuable type-strain genomes for metagenomic binning, comparative biology and taxonomic classification.</title>
        <authorList>
            <person name="Goeker M."/>
        </authorList>
    </citation>
    <scope>NUCLEOTIDE SEQUENCE [LARGE SCALE GENOMIC DNA]</scope>
    <source>
        <strain evidence="1 2">DSM 27563</strain>
    </source>
</reference>
<evidence type="ECO:0000313" key="1">
    <source>
        <dbReference type="EMBL" id="MBP2024532.1"/>
    </source>
</evidence>
<dbReference type="InterPro" id="IPR013418">
    <property type="entry name" value="CRISPR-assoc_prot_Cas7/Csd2"/>
</dbReference>
<organism evidence="1 2">
    <name type="scientific">Peptoniphilus stercorisuis</name>
    <dbReference type="NCBI Taxonomy" id="1436965"/>
    <lineage>
        <taxon>Bacteria</taxon>
        <taxon>Bacillati</taxon>
        <taxon>Bacillota</taxon>
        <taxon>Tissierellia</taxon>
        <taxon>Tissierellales</taxon>
        <taxon>Peptoniphilaceae</taxon>
        <taxon>Peptoniphilus</taxon>
    </lineage>
</organism>
<comment type="caution">
    <text evidence="1">The sequence shown here is derived from an EMBL/GenBank/DDBJ whole genome shotgun (WGS) entry which is preliminary data.</text>
</comment>
<dbReference type="InterPro" id="IPR006482">
    <property type="entry name" value="Cas7_Csh2/Csh2"/>
</dbReference>
<gene>
    <name evidence="1" type="ORF">J2Z71_000047</name>
</gene>
<sequence length="289" mass="32754">MILENKIDFIMYFTVIKANPNGDPLNGNRPRIDYNGYGEVSDVCIKRKIRDRLIESGEDVFVQNDDKRVDEHRSLKDRYDALKKEKGLEKADEDVLAKAVCENWIDVRSFGQVFAFSGDKLSIGIRGPVSIQTAESKEEVEISSMQITKSVNSTTNKKNPSAKTPDTMGMKHRVEFGTYKVVGTISPQLAEKTGFTEKDAETVKKALINIFENDYSSARPAGSMEVNKLYWFKHNSKLGKYSPAEIHSSVDLKIIDPEKNSFDRYEIVENIPKEFKKEEEGKIVNLIGK</sequence>
<proteinExistence type="predicted"/>
<keyword evidence="2" id="KW-1185">Reference proteome</keyword>
<dbReference type="NCBIfam" id="TIGR02589">
    <property type="entry name" value="cas_Csd2"/>
    <property type="match status" value="1"/>
</dbReference>
<protein>
    <submittedName>
        <fullName evidence="1">CRISPR-associated protein Csd2</fullName>
    </submittedName>
</protein>
<evidence type="ECO:0000313" key="2">
    <source>
        <dbReference type="Proteomes" id="UP001519306"/>
    </source>
</evidence>
<dbReference type="EMBL" id="JAGGLJ010000001">
    <property type="protein sequence ID" value="MBP2024532.1"/>
    <property type="molecule type" value="Genomic_DNA"/>
</dbReference>
<name>A0ABS4K9T6_9FIRM</name>
<dbReference type="RefSeq" id="WP_210059837.1">
    <property type="nucleotide sequence ID" value="NZ_JAGGLJ010000001.1"/>
</dbReference>